<evidence type="ECO:0000259" key="3">
    <source>
        <dbReference type="PROSITE" id="PS50903"/>
    </source>
</evidence>
<feature type="transmembrane region" description="Helical" evidence="2">
    <location>
        <begin position="124"/>
        <end position="145"/>
    </location>
</feature>
<evidence type="ECO:0000313" key="4">
    <source>
        <dbReference type="EMBL" id="KAK9790348.1"/>
    </source>
</evidence>
<evidence type="ECO:0000313" key="5">
    <source>
        <dbReference type="Proteomes" id="UP001465755"/>
    </source>
</evidence>
<dbReference type="Gene3D" id="2.20.28.10">
    <property type="match status" value="1"/>
</dbReference>
<feature type="compositionally biased region" description="Polar residues" evidence="1">
    <location>
        <begin position="1"/>
        <end position="15"/>
    </location>
</feature>
<dbReference type="AlphaFoldDB" id="A0AAW1NL54"/>
<keyword evidence="2" id="KW-0472">Membrane</keyword>
<keyword evidence="5" id="KW-1185">Reference proteome</keyword>
<accession>A0AAW1NL54</accession>
<dbReference type="InterPro" id="IPR048574">
    <property type="entry name" value="RUBY_RBDX"/>
</dbReference>
<dbReference type="PANTHER" id="PTHR48136">
    <property type="entry name" value="RUBREDOXIN-LIKE SUPERFAMILY PROTEIN"/>
    <property type="match status" value="1"/>
</dbReference>
<feature type="region of interest" description="Disordered" evidence="1">
    <location>
        <begin position="1"/>
        <end position="27"/>
    </location>
</feature>
<name>A0AAW1NL54_9CHLO</name>
<reference evidence="4 5" key="1">
    <citation type="journal article" date="2024" name="Nat. Commun.">
        <title>Phylogenomics reveals the evolutionary origins of lichenization in chlorophyte algae.</title>
        <authorList>
            <person name="Puginier C."/>
            <person name="Libourel C."/>
            <person name="Otte J."/>
            <person name="Skaloud P."/>
            <person name="Haon M."/>
            <person name="Grisel S."/>
            <person name="Petersen M."/>
            <person name="Berrin J.G."/>
            <person name="Delaux P.M."/>
            <person name="Dal Grande F."/>
            <person name="Keller J."/>
        </authorList>
    </citation>
    <scope>NUCLEOTIDE SEQUENCE [LARGE SCALE GENOMIC DNA]</scope>
    <source>
        <strain evidence="4 5">SAG 2036</strain>
    </source>
</reference>
<evidence type="ECO:0000256" key="1">
    <source>
        <dbReference type="SAM" id="MobiDB-lite"/>
    </source>
</evidence>
<protein>
    <recommendedName>
        <fullName evidence="3">Rubredoxin-like domain-containing protein</fullName>
    </recommendedName>
</protein>
<proteinExistence type="predicted"/>
<feature type="compositionally biased region" description="Low complexity" evidence="1">
    <location>
        <begin position="16"/>
        <end position="25"/>
    </location>
</feature>
<dbReference type="EMBL" id="JALJOQ010000194">
    <property type="protein sequence ID" value="KAK9790348.1"/>
    <property type="molecule type" value="Genomic_DNA"/>
</dbReference>
<feature type="domain" description="Rubredoxin-like" evidence="3">
    <location>
        <begin position="57"/>
        <end position="97"/>
    </location>
</feature>
<dbReference type="PROSITE" id="PS50903">
    <property type="entry name" value="RUBREDOXIN_LIKE"/>
    <property type="match status" value="1"/>
</dbReference>
<dbReference type="Proteomes" id="UP001465755">
    <property type="component" value="Unassembled WGS sequence"/>
</dbReference>
<comment type="caution">
    <text evidence="4">The sequence shown here is derived from an EMBL/GenBank/DDBJ whole genome shotgun (WGS) entry which is preliminary data.</text>
</comment>
<dbReference type="CDD" id="cd00350">
    <property type="entry name" value="rubredoxin_like"/>
    <property type="match status" value="1"/>
</dbReference>
<evidence type="ECO:0000256" key="2">
    <source>
        <dbReference type="SAM" id="Phobius"/>
    </source>
</evidence>
<dbReference type="SUPFAM" id="SSF57802">
    <property type="entry name" value="Rubredoxin-like"/>
    <property type="match status" value="1"/>
</dbReference>
<sequence>MHNLSGTRLSTSSTFRPSLPSLPVLRPHHCRPKRALTLTPVAAFTVKGPKSPKGGGKTSYICKDCGYIYEGKQSFDSLTKDYECPVCAAPKRRFKVYDNPVERNANATANRKARKENLQSGPDATQLVIFLLAGAVAVVGLFTLLNSVY</sequence>
<dbReference type="PANTHER" id="PTHR48136:SF1">
    <property type="entry name" value="RUBREDOXIN-LIKE SUPERFAMILY PROTEIN"/>
    <property type="match status" value="1"/>
</dbReference>
<dbReference type="InterPro" id="IPR024934">
    <property type="entry name" value="Rubredoxin-like_dom"/>
</dbReference>
<keyword evidence="2" id="KW-0812">Transmembrane</keyword>
<dbReference type="Pfam" id="PF21349">
    <property type="entry name" value="RUBY_RBDX"/>
    <property type="match status" value="1"/>
</dbReference>
<gene>
    <name evidence="4" type="ORF">WJX73_009526</name>
</gene>
<organism evidence="4 5">
    <name type="scientific">Symbiochloris irregularis</name>
    <dbReference type="NCBI Taxonomy" id="706552"/>
    <lineage>
        <taxon>Eukaryota</taxon>
        <taxon>Viridiplantae</taxon>
        <taxon>Chlorophyta</taxon>
        <taxon>core chlorophytes</taxon>
        <taxon>Trebouxiophyceae</taxon>
        <taxon>Trebouxiales</taxon>
        <taxon>Trebouxiaceae</taxon>
        <taxon>Symbiochloris</taxon>
    </lineage>
</organism>
<keyword evidence="2" id="KW-1133">Transmembrane helix</keyword>
<dbReference type="GO" id="GO:0005506">
    <property type="term" value="F:iron ion binding"/>
    <property type="evidence" value="ECO:0007669"/>
    <property type="project" value="InterPro"/>
</dbReference>